<comment type="caution">
    <text evidence="1">The sequence shown here is derived from an EMBL/GenBank/DDBJ whole genome shotgun (WGS) entry which is preliminary data.</text>
</comment>
<dbReference type="Proteomes" id="UP000438429">
    <property type="component" value="Unassembled WGS sequence"/>
</dbReference>
<dbReference type="AlphaFoldDB" id="A0A6A4T1P6"/>
<protein>
    <submittedName>
        <fullName evidence="1">Uncharacterized protein</fullName>
    </submittedName>
</protein>
<reference evidence="1 2" key="1">
    <citation type="submission" date="2019-06" db="EMBL/GenBank/DDBJ databases">
        <title>Draft genomes of female and male turbot (Scophthalmus maximus).</title>
        <authorList>
            <person name="Xu H."/>
            <person name="Xu X.-W."/>
            <person name="Shao C."/>
            <person name="Chen S."/>
        </authorList>
    </citation>
    <scope>NUCLEOTIDE SEQUENCE [LARGE SCALE GENOMIC DNA]</scope>
    <source>
        <strain evidence="1">Ysfricsl-2016a</strain>
        <tissue evidence="1">Blood</tissue>
    </source>
</reference>
<proteinExistence type="predicted"/>
<gene>
    <name evidence="1" type="ORF">F2P81_009403</name>
</gene>
<evidence type="ECO:0000313" key="1">
    <source>
        <dbReference type="EMBL" id="KAF0038919.1"/>
    </source>
</evidence>
<evidence type="ECO:0000313" key="2">
    <source>
        <dbReference type="Proteomes" id="UP000438429"/>
    </source>
</evidence>
<sequence>MCAEPLRSGAAALWTASAQRLLHTTLLTVPRTAAQLTEQERTAAEAENVDRLCRKRVQIEKSEQFRKHVRTSFKLAPFACADLKPQRNMTFIIFTAQ</sequence>
<dbReference type="EMBL" id="VEVO01000008">
    <property type="protein sequence ID" value="KAF0038919.1"/>
    <property type="molecule type" value="Genomic_DNA"/>
</dbReference>
<name>A0A6A4T1P6_SCOMX</name>
<accession>A0A6A4T1P6</accession>
<organism evidence="1 2">
    <name type="scientific">Scophthalmus maximus</name>
    <name type="common">Turbot</name>
    <name type="synonym">Psetta maxima</name>
    <dbReference type="NCBI Taxonomy" id="52904"/>
    <lineage>
        <taxon>Eukaryota</taxon>
        <taxon>Metazoa</taxon>
        <taxon>Chordata</taxon>
        <taxon>Craniata</taxon>
        <taxon>Vertebrata</taxon>
        <taxon>Euteleostomi</taxon>
        <taxon>Actinopterygii</taxon>
        <taxon>Neopterygii</taxon>
        <taxon>Teleostei</taxon>
        <taxon>Neoteleostei</taxon>
        <taxon>Acanthomorphata</taxon>
        <taxon>Carangaria</taxon>
        <taxon>Pleuronectiformes</taxon>
        <taxon>Pleuronectoidei</taxon>
        <taxon>Scophthalmidae</taxon>
        <taxon>Scophthalmus</taxon>
    </lineage>
</organism>